<gene>
    <name evidence="2" type="ORF">SLAV_13190</name>
</gene>
<dbReference type="EMBL" id="CP024985">
    <property type="protein sequence ID" value="ATZ24496.1"/>
    <property type="molecule type" value="Genomic_DNA"/>
</dbReference>
<feature type="compositionally biased region" description="Gly residues" evidence="1">
    <location>
        <begin position="45"/>
        <end position="56"/>
    </location>
</feature>
<keyword evidence="3" id="KW-1185">Reference proteome</keyword>
<feature type="compositionally biased region" description="Low complexity" evidence="1">
    <location>
        <begin position="57"/>
        <end position="79"/>
    </location>
</feature>
<reference evidence="2 3" key="1">
    <citation type="submission" date="2017-11" db="EMBL/GenBank/DDBJ databases">
        <title>Complete genome sequence of Streptomyces lavendulae subsp. lavendulae CCM 3239 (formerly 'Streptomyces aureofaciens CCM 3239'), the producer of the angucycline-type antibiotic auricin.</title>
        <authorList>
            <person name="Busche T."/>
            <person name="Novakova R."/>
            <person name="Al'Dilaimi A."/>
            <person name="Homerova D."/>
            <person name="Feckova L."/>
            <person name="Rezuchova B."/>
            <person name="Mingyar E."/>
            <person name="Csolleiova D."/>
            <person name="Bekeova C."/>
            <person name="Winkler A."/>
            <person name="Sevcikova B."/>
            <person name="Kalinowski J."/>
            <person name="Kormanec J."/>
            <person name="Ruckert C."/>
        </authorList>
    </citation>
    <scope>NUCLEOTIDE SEQUENCE [LARGE SCALE GENOMIC DNA]</scope>
    <source>
        <strain evidence="2 3">CCM 3239</strain>
    </source>
</reference>
<dbReference type="AlphaFoldDB" id="A0A2K8PCP0"/>
<accession>A0A2K8PCP0</accession>
<proteinExistence type="predicted"/>
<dbReference type="Proteomes" id="UP000231791">
    <property type="component" value="Chromosome"/>
</dbReference>
<evidence type="ECO:0000313" key="2">
    <source>
        <dbReference type="EMBL" id="ATZ24496.1"/>
    </source>
</evidence>
<dbReference type="KEGG" id="slx:SLAV_13190"/>
<evidence type="ECO:0000256" key="1">
    <source>
        <dbReference type="SAM" id="MobiDB-lite"/>
    </source>
</evidence>
<protein>
    <submittedName>
        <fullName evidence="2">Uncharacterized protein</fullName>
    </submittedName>
</protein>
<organism evidence="2 3">
    <name type="scientific">Streptomyces lavendulae subsp. lavendulae</name>
    <dbReference type="NCBI Taxonomy" id="58340"/>
    <lineage>
        <taxon>Bacteria</taxon>
        <taxon>Bacillati</taxon>
        <taxon>Actinomycetota</taxon>
        <taxon>Actinomycetes</taxon>
        <taxon>Kitasatosporales</taxon>
        <taxon>Streptomycetaceae</taxon>
        <taxon>Streptomyces</taxon>
    </lineage>
</organism>
<name>A0A2K8PCP0_STRLA</name>
<sequence>MVGVGRGTREANVRTVRTGRTARAAAGALLAVAVLIGCGAGAGGSPGPGGPSGGATAGATAGTPGSSGLPAPSASPSRDPAAERLVTVTRTGGFAGRTVVLTVRGDGSWTRTSGTAQPGAGQLPPSGLEALRSALRAADLPRLPADARADPPVYDGFAYEFAYDGSTVSSDEGSLTPGLRKVLAALPGF</sequence>
<feature type="region of interest" description="Disordered" evidence="1">
    <location>
        <begin position="45"/>
        <end position="81"/>
    </location>
</feature>
<evidence type="ECO:0000313" key="3">
    <source>
        <dbReference type="Proteomes" id="UP000231791"/>
    </source>
</evidence>